<evidence type="ECO:0000313" key="2">
    <source>
        <dbReference type="EMBL" id="MCK9688778.1"/>
    </source>
</evidence>
<keyword evidence="1" id="KW-0812">Transmembrane</keyword>
<accession>A0A9X1YMC2</accession>
<dbReference type="RefSeq" id="WP_275684824.1">
    <property type="nucleotide sequence ID" value="NZ_JAJLJH010000010.1"/>
</dbReference>
<keyword evidence="3" id="KW-1185">Reference proteome</keyword>
<organism evidence="2 3">
    <name type="scientific">Scleromatobacter humisilvae</name>
    <dbReference type="NCBI Taxonomy" id="2897159"/>
    <lineage>
        <taxon>Bacteria</taxon>
        <taxon>Pseudomonadati</taxon>
        <taxon>Pseudomonadota</taxon>
        <taxon>Betaproteobacteria</taxon>
        <taxon>Burkholderiales</taxon>
        <taxon>Sphaerotilaceae</taxon>
        <taxon>Scleromatobacter</taxon>
    </lineage>
</organism>
<evidence type="ECO:0000256" key="1">
    <source>
        <dbReference type="SAM" id="Phobius"/>
    </source>
</evidence>
<comment type="caution">
    <text evidence="2">The sequence shown here is derived from an EMBL/GenBank/DDBJ whole genome shotgun (WGS) entry which is preliminary data.</text>
</comment>
<protein>
    <submittedName>
        <fullName evidence="2">Uncharacterized protein</fullName>
    </submittedName>
</protein>
<reference evidence="2" key="1">
    <citation type="submission" date="2021-11" db="EMBL/GenBank/DDBJ databases">
        <title>BS-T2-15 a new species belonging to the Comamonadaceae family isolated from the soil of a French oak forest.</title>
        <authorList>
            <person name="Mieszkin S."/>
            <person name="Alain K."/>
        </authorList>
    </citation>
    <scope>NUCLEOTIDE SEQUENCE</scope>
    <source>
        <strain evidence="2">BS-T2-15</strain>
    </source>
</reference>
<keyword evidence="1" id="KW-0472">Membrane</keyword>
<name>A0A9X1YMC2_9BURK</name>
<dbReference type="Proteomes" id="UP001139353">
    <property type="component" value="Unassembled WGS sequence"/>
</dbReference>
<evidence type="ECO:0000313" key="3">
    <source>
        <dbReference type="Proteomes" id="UP001139353"/>
    </source>
</evidence>
<dbReference type="AlphaFoldDB" id="A0A9X1YMC2"/>
<gene>
    <name evidence="2" type="ORF">LPC04_23950</name>
</gene>
<sequence>MSFSNNNEGRATLVRSYRNLTVREIRARLEGPLGDAERVTAQAELLRRGADDDDGPDTTFVTGFAPTSASDIGAVESEPPPEVLAEASGVAAEVTQPARRAWPLVVVLVLGAAGALAWAMHAKLIRL</sequence>
<proteinExistence type="predicted"/>
<keyword evidence="1" id="KW-1133">Transmembrane helix</keyword>
<dbReference type="EMBL" id="JAJLJH010000010">
    <property type="protein sequence ID" value="MCK9688778.1"/>
    <property type="molecule type" value="Genomic_DNA"/>
</dbReference>
<feature type="transmembrane region" description="Helical" evidence="1">
    <location>
        <begin position="101"/>
        <end position="120"/>
    </location>
</feature>